<dbReference type="EMBL" id="ABXB03000001">
    <property type="protein sequence ID" value="EFA23636.1"/>
    <property type="molecule type" value="Genomic_DNA"/>
</dbReference>
<proteinExistence type="predicted"/>
<gene>
    <name evidence="3" type="ORF">BIFGAL_02741</name>
</gene>
<comment type="caution">
    <text evidence="3">The sequence shown here is derived from an EMBL/GenBank/DDBJ whole genome shotgun (WGS) entry which is preliminary data.</text>
</comment>
<dbReference type="InterPro" id="IPR002934">
    <property type="entry name" value="Polymerase_NTP_transf_dom"/>
</dbReference>
<dbReference type="Pfam" id="PF01909">
    <property type="entry name" value="NTP_transf_2"/>
    <property type="match status" value="1"/>
</dbReference>
<accession>D1NSI4</accession>
<reference evidence="3 4" key="1">
    <citation type="submission" date="2009-11" db="EMBL/GenBank/DDBJ databases">
        <authorList>
            <person name="Weinstock G."/>
            <person name="Sodergren E."/>
            <person name="Clifton S."/>
            <person name="Fulton L."/>
            <person name="Fulton B."/>
            <person name="Courtney L."/>
            <person name="Fronick C."/>
            <person name="Harrison M."/>
            <person name="Strong C."/>
            <person name="Farmer C."/>
            <person name="Delahaunty K."/>
            <person name="Markovic C."/>
            <person name="Hall O."/>
            <person name="Minx P."/>
            <person name="Tomlinson C."/>
            <person name="Mitreva M."/>
            <person name="Nelson J."/>
            <person name="Hou S."/>
            <person name="Wollam A."/>
            <person name="Pepin K.H."/>
            <person name="Johnson M."/>
            <person name="Bhonagiri V."/>
            <person name="Nash W.E."/>
            <person name="Warren W."/>
            <person name="Chinwalla A."/>
            <person name="Mardis E.R."/>
            <person name="Wilson R.K."/>
        </authorList>
    </citation>
    <scope>NUCLEOTIDE SEQUENCE [LARGE SCALE GENOMIC DNA]</scope>
    <source>
        <strain evidence="3 4">DSM 20093</strain>
    </source>
</reference>
<protein>
    <recommendedName>
        <fullName evidence="5">Nucleotidyltransferase</fullName>
    </recommendedName>
</protein>
<evidence type="ECO:0000259" key="1">
    <source>
        <dbReference type="Pfam" id="PF01909"/>
    </source>
</evidence>
<evidence type="ECO:0000313" key="3">
    <source>
        <dbReference type="EMBL" id="EFA23636.1"/>
    </source>
</evidence>
<dbReference type="AlphaFoldDB" id="D1NSI4"/>
<organism evidence="3 4">
    <name type="scientific">Bifidobacterium gallicum DSM 20093 = LMG 11596</name>
    <dbReference type="NCBI Taxonomy" id="561180"/>
    <lineage>
        <taxon>Bacteria</taxon>
        <taxon>Bacillati</taxon>
        <taxon>Actinomycetota</taxon>
        <taxon>Actinomycetes</taxon>
        <taxon>Bifidobacteriales</taxon>
        <taxon>Bifidobacteriaceae</taxon>
        <taxon>Bifidobacterium</taxon>
    </lineage>
</organism>
<feature type="domain" description="DUF4037" evidence="2">
    <location>
        <begin position="145"/>
        <end position="233"/>
    </location>
</feature>
<sequence length="292" mass="32815">MRSMALFNNAAKEGSMQQANTNTPTVDVEELFARMAQWPQVEAIALGGSRASGNNDARSDYDVYVYVNEPIPDEQRHELLEQYCSVLEIGNHYWEMEDNCTLNDGIDIDILYRDIDGFMDGVAQVVEHANPSNGYTTCMWHNVITSRTVFDRNGRLEQAKQRFDVAYPENLRRAVVERNMNLLSGTLPAYDHQIAKAASRGDTVNVINRVAAFLDSYFDALFALNRVTHPGEKRMRTLALRDCAALPEQFEENLDALVPAMHADADTLNAMVASMVTNMQRLVAQQMPEDAS</sequence>
<evidence type="ECO:0008006" key="5">
    <source>
        <dbReference type="Google" id="ProtNLM"/>
    </source>
</evidence>
<dbReference type="STRING" id="561180.BIFGAL_02741"/>
<dbReference type="Pfam" id="PF13228">
    <property type="entry name" value="DUF4037"/>
    <property type="match status" value="1"/>
</dbReference>
<dbReference type="GO" id="GO:0016779">
    <property type="term" value="F:nucleotidyltransferase activity"/>
    <property type="evidence" value="ECO:0007669"/>
    <property type="project" value="InterPro"/>
</dbReference>
<name>D1NSI4_9BIFI</name>
<dbReference type="InterPro" id="IPR025117">
    <property type="entry name" value="DUF4037"/>
</dbReference>
<dbReference type="CDD" id="cd05403">
    <property type="entry name" value="NT_KNTase_like"/>
    <property type="match status" value="1"/>
</dbReference>
<feature type="domain" description="Polymerase nucleotidyl transferase" evidence="1">
    <location>
        <begin position="37"/>
        <end position="117"/>
    </location>
</feature>
<dbReference type="SUPFAM" id="SSF81301">
    <property type="entry name" value="Nucleotidyltransferase"/>
    <property type="match status" value="1"/>
</dbReference>
<dbReference type="eggNOG" id="COG1708">
    <property type="taxonomic scope" value="Bacteria"/>
</dbReference>
<dbReference type="Proteomes" id="UP000003656">
    <property type="component" value="Unassembled WGS sequence"/>
</dbReference>
<evidence type="ECO:0000259" key="2">
    <source>
        <dbReference type="Pfam" id="PF13228"/>
    </source>
</evidence>
<evidence type="ECO:0000313" key="4">
    <source>
        <dbReference type="Proteomes" id="UP000003656"/>
    </source>
</evidence>
<dbReference type="InterPro" id="IPR043519">
    <property type="entry name" value="NT_sf"/>
</dbReference>
<dbReference type="Gene3D" id="3.30.460.10">
    <property type="entry name" value="Beta Polymerase, domain 2"/>
    <property type="match status" value="1"/>
</dbReference>